<name>A0A9P7UMF4_9PEZI</name>
<evidence type="ECO:0000313" key="2">
    <source>
        <dbReference type="EMBL" id="KAG7058736.1"/>
    </source>
</evidence>
<feature type="compositionally biased region" description="Polar residues" evidence="1">
    <location>
        <begin position="70"/>
        <end position="81"/>
    </location>
</feature>
<gene>
    <name evidence="2" type="ORF">JMJ77_006107</name>
</gene>
<dbReference type="AlphaFoldDB" id="A0A9P7UMF4"/>
<comment type="caution">
    <text evidence="2">The sequence shown here is derived from an EMBL/GenBank/DDBJ whole genome shotgun (WGS) entry which is preliminary data.</text>
</comment>
<protein>
    <submittedName>
        <fullName evidence="2">Uncharacterized protein</fullName>
    </submittedName>
</protein>
<dbReference type="EMBL" id="JAESDN010000001">
    <property type="protein sequence ID" value="KAG7058736.1"/>
    <property type="molecule type" value="Genomic_DNA"/>
</dbReference>
<dbReference type="Proteomes" id="UP000699042">
    <property type="component" value="Unassembled WGS sequence"/>
</dbReference>
<accession>A0A9P7UMF4</accession>
<proteinExistence type="predicted"/>
<reference evidence="2" key="1">
    <citation type="submission" date="2021-05" db="EMBL/GenBank/DDBJ databases">
        <title>Comparative genomics of three Colletotrichum scovillei strains and genetic complementation revealed genes involved fungal growth and virulence on chili pepper.</title>
        <authorList>
            <person name="Hsieh D.-K."/>
            <person name="Chuang S.-C."/>
            <person name="Chen C.-Y."/>
            <person name="Chao Y.-T."/>
            <person name="Lu M.-Y.J."/>
            <person name="Lee M.-H."/>
            <person name="Shih M.-C."/>
        </authorList>
    </citation>
    <scope>NUCLEOTIDE SEQUENCE</scope>
    <source>
        <strain evidence="2">Coll-153</strain>
    </source>
</reference>
<evidence type="ECO:0000313" key="3">
    <source>
        <dbReference type="Proteomes" id="UP000699042"/>
    </source>
</evidence>
<keyword evidence="3" id="KW-1185">Reference proteome</keyword>
<feature type="non-terminal residue" evidence="2">
    <location>
        <position position="1"/>
    </location>
</feature>
<feature type="region of interest" description="Disordered" evidence="1">
    <location>
        <begin position="65"/>
        <end position="99"/>
    </location>
</feature>
<evidence type="ECO:0000256" key="1">
    <source>
        <dbReference type="SAM" id="MobiDB-lite"/>
    </source>
</evidence>
<sequence>MFACLLAYQNCSSWNRQITMHESPRQTETITSPWQMHTCELAFLLASGASMCLVARQSSSLRISARKSHLSSLPSTQTSVQWPRRHRTSRKKSQESLNW</sequence>
<organism evidence="2 3">
    <name type="scientific">Colletotrichum scovillei</name>
    <dbReference type="NCBI Taxonomy" id="1209932"/>
    <lineage>
        <taxon>Eukaryota</taxon>
        <taxon>Fungi</taxon>
        <taxon>Dikarya</taxon>
        <taxon>Ascomycota</taxon>
        <taxon>Pezizomycotina</taxon>
        <taxon>Sordariomycetes</taxon>
        <taxon>Hypocreomycetidae</taxon>
        <taxon>Glomerellales</taxon>
        <taxon>Glomerellaceae</taxon>
        <taxon>Colletotrichum</taxon>
        <taxon>Colletotrichum acutatum species complex</taxon>
    </lineage>
</organism>